<keyword evidence="4" id="KW-1185">Reference proteome</keyword>
<gene>
    <name evidence="3" type="ORF">GCM10022254_26300</name>
</gene>
<comment type="caution">
    <text evidence="3">The sequence shown here is derived from an EMBL/GenBank/DDBJ whole genome shotgun (WGS) entry which is preliminary data.</text>
</comment>
<dbReference type="EMBL" id="BAABAS010000005">
    <property type="protein sequence ID" value="GAA4230748.1"/>
    <property type="molecule type" value="Genomic_DNA"/>
</dbReference>
<evidence type="ECO:0000313" key="3">
    <source>
        <dbReference type="EMBL" id="GAA4230748.1"/>
    </source>
</evidence>
<protein>
    <submittedName>
        <fullName evidence="3">Uncharacterized protein</fullName>
    </submittedName>
</protein>
<evidence type="ECO:0000256" key="1">
    <source>
        <dbReference type="SAM" id="MobiDB-lite"/>
    </source>
</evidence>
<feature type="transmembrane region" description="Helical" evidence="2">
    <location>
        <begin position="56"/>
        <end position="77"/>
    </location>
</feature>
<name>A0ABP8BZP8_9ACTN</name>
<evidence type="ECO:0000313" key="4">
    <source>
        <dbReference type="Proteomes" id="UP001501710"/>
    </source>
</evidence>
<accession>A0ABP8BZP8</accession>
<dbReference type="Proteomes" id="UP001501710">
    <property type="component" value="Unassembled WGS sequence"/>
</dbReference>
<reference evidence="4" key="1">
    <citation type="journal article" date="2019" name="Int. J. Syst. Evol. Microbiol.">
        <title>The Global Catalogue of Microorganisms (GCM) 10K type strain sequencing project: providing services to taxonomists for standard genome sequencing and annotation.</title>
        <authorList>
            <consortium name="The Broad Institute Genomics Platform"/>
            <consortium name="The Broad Institute Genome Sequencing Center for Infectious Disease"/>
            <person name="Wu L."/>
            <person name="Ma J."/>
        </authorList>
    </citation>
    <scope>NUCLEOTIDE SEQUENCE [LARGE SCALE GENOMIC DNA]</scope>
    <source>
        <strain evidence="4">JCM 17440</strain>
    </source>
</reference>
<feature type="region of interest" description="Disordered" evidence="1">
    <location>
        <begin position="1"/>
        <end position="48"/>
    </location>
</feature>
<keyword evidence="2" id="KW-0812">Transmembrane</keyword>
<keyword evidence="2" id="KW-0472">Membrane</keyword>
<feature type="compositionally biased region" description="Basic and acidic residues" evidence="1">
    <location>
        <begin position="36"/>
        <end position="46"/>
    </location>
</feature>
<keyword evidence="2" id="KW-1133">Transmembrane helix</keyword>
<sequence length="284" mass="29430">MKRPFGHAGSAGAAKLRGVIEARDTGSPQAGRKGRGRDFWPDDDKKPGRRLPGPKLLFGGAAALVAVAVAIVAVTMLTGGGTEKAPPRKVLPTAYTPDYDGEGFGSIAARSADGRAITEGEAFSAKNLKSGGQTYALAASDLTSDCKAATWGARLQGDLAKFGCTQIVRSAYVSADKQHVGQFIVINLNGEEGVKQVLRDLDPRTDAGWPTLLKAPGVPASGAGFSAAYAKTYGHYAVITLVERAGGAQPSSLNEMIDVSLVIENAADFLYGRLDLAATGKPGQ</sequence>
<organism evidence="3 4">
    <name type="scientific">Actinomadura meridiana</name>
    <dbReference type="NCBI Taxonomy" id="559626"/>
    <lineage>
        <taxon>Bacteria</taxon>
        <taxon>Bacillati</taxon>
        <taxon>Actinomycetota</taxon>
        <taxon>Actinomycetes</taxon>
        <taxon>Streptosporangiales</taxon>
        <taxon>Thermomonosporaceae</taxon>
        <taxon>Actinomadura</taxon>
    </lineage>
</organism>
<evidence type="ECO:0000256" key="2">
    <source>
        <dbReference type="SAM" id="Phobius"/>
    </source>
</evidence>
<proteinExistence type="predicted"/>